<sequence length="98" mass="11242">MRTGLTFEDRRLDFPVASTSLKEAARRRTNRGFEWPNRREKEGILGHEENGGRGREKWGERGRKETMVGMPLPPSLPLSLSIENYDEDLGVVYFFGVS</sequence>
<dbReference type="Proteomes" id="UP000243459">
    <property type="component" value="Chromosome 2"/>
</dbReference>
<gene>
    <name evidence="2" type="ORF">A4U43_C02F18000</name>
</gene>
<feature type="region of interest" description="Disordered" evidence="1">
    <location>
        <begin position="38"/>
        <end position="71"/>
    </location>
</feature>
<reference evidence="3" key="1">
    <citation type="journal article" date="2017" name="Nat. Commun.">
        <title>The asparagus genome sheds light on the origin and evolution of a young Y chromosome.</title>
        <authorList>
            <person name="Harkess A."/>
            <person name="Zhou J."/>
            <person name="Xu C."/>
            <person name="Bowers J.E."/>
            <person name="Van der Hulst R."/>
            <person name="Ayyampalayam S."/>
            <person name="Mercati F."/>
            <person name="Riccardi P."/>
            <person name="McKain M.R."/>
            <person name="Kakrana A."/>
            <person name="Tang H."/>
            <person name="Ray J."/>
            <person name="Groenendijk J."/>
            <person name="Arikit S."/>
            <person name="Mathioni S.M."/>
            <person name="Nakano M."/>
            <person name="Shan H."/>
            <person name="Telgmann-Rauber A."/>
            <person name="Kanno A."/>
            <person name="Yue Z."/>
            <person name="Chen H."/>
            <person name="Li W."/>
            <person name="Chen Y."/>
            <person name="Xu X."/>
            <person name="Zhang Y."/>
            <person name="Luo S."/>
            <person name="Chen H."/>
            <person name="Gao J."/>
            <person name="Mao Z."/>
            <person name="Pires J.C."/>
            <person name="Luo M."/>
            <person name="Kudrna D."/>
            <person name="Wing R.A."/>
            <person name="Meyers B.C."/>
            <person name="Yi K."/>
            <person name="Kong H."/>
            <person name="Lavrijsen P."/>
            <person name="Sunseri F."/>
            <person name="Falavigna A."/>
            <person name="Ye Y."/>
            <person name="Leebens-Mack J.H."/>
            <person name="Chen G."/>
        </authorList>
    </citation>
    <scope>NUCLEOTIDE SEQUENCE [LARGE SCALE GENOMIC DNA]</scope>
    <source>
        <strain evidence="3">cv. DH0086</strain>
    </source>
</reference>
<dbReference type="EMBL" id="CM007382">
    <property type="protein sequence ID" value="ONK78368.1"/>
    <property type="molecule type" value="Genomic_DNA"/>
</dbReference>
<name>A0A5P1FJA1_ASPOF</name>
<evidence type="ECO:0000313" key="2">
    <source>
        <dbReference type="EMBL" id="ONK78368.1"/>
    </source>
</evidence>
<evidence type="ECO:0000313" key="3">
    <source>
        <dbReference type="Proteomes" id="UP000243459"/>
    </source>
</evidence>
<organism evidence="2 3">
    <name type="scientific">Asparagus officinalis</name>
    <name type="common">Garden asparagus</name>
    <dbReference type="NCBI Taxonomy" id="4686"/>
    <lineage>
        <taxon>Eukaryota</taxon>
        <taxon>Viridiplantae</taxon>
        <taxon>Streptophyta</taxon>
        <taxon>Embryophyta</taxon>
        <taxon>Tracheophyta</taxon>
        <taxon>Spermatophyta</taxon>
        <taxon>Magnoliopsida</taxon>
        <taxon>Liliopsida</taxon>
        <taxon>Asparagales</taxon>
        <taxon>Asparagaceae</taxon>
        <taxon>Asparagoideae</taxon>
        <taxon>Asparagus</taxon>
    </lineage>
</organism>
<dbReference type="Gramene" id="ONK78368">
    <property type="protein sequence ID" value="ONK78368"/>
    <property type="gene ID" value="A4U43_C02F18000"/>
</dbReference>
<feature type="compositionally biased region" description="Basic and acidic residues" evidence="1">
    <location>
        <begin position="38"/>
        <end position="66"/>
    </location>
</feature>
<dbReference type="AlphaFoldDB" id="A0A5P1FJA1"/>
<feature type="non-terminal residue" evidence="2">
    <location>
        <position position="98"/>
    </location>
</feature>
<accession>A0A5P1FJA1</accession>
<proteinExistence type="predicted"/>
<evidence type="ECO:0000256" key="1">
    <source>
        <dbReference type="SAM" id="MobiDB-lite"/>
    </source>
</evidence>
<protein>
    <submittedName>
        <fullName evidence="2">Uncharacterized protein</fullName>
    </submittedName>
</protein>
<keyword evidence="3" id="KW-1185">Reference proteome</keyword>